<feature type="compositionally biased region" description="Basic and acidic residues" evidence="1">
    <location>
        <begin position="107"/>
        <end position="123"/>
    </location>
</feature>
<feature type="region of interest" description="Disordered" evidence="1">
    <location>
        <begin position="94"/>
        <end position="135"/>
    </location>
</feature>
<name>A0A803NFD7_CANSA</name>
<organism evidence="2 3">
    <name type="scientific">Cannabis sativa</name>
    <name type="common">Hemp</name>
    <name type="synonym">Marijuana</name>
    <dbReference type="NCBI Taxonomy" id="3483"/>
    <lineage>
        <taxon>Eukaryota</taxon>
        <taxon>Viridiplantae</taxon>
        <taxon>Streptophyta</taxon>
        <taxon>Embryophyta</taxon>
        <taxon>Tracheophyta</taxon>
        <taxon>Spermatophyta</taxon>
        <taxon>Magnoliopsida</taxon>
        <taxon>eudicotyledons</taxon>
        <taxon>Gunneridae</taxon>
        <taxon>Pentapetalae</taxon>
        <taxon>rosids</taxon>
        <taxon>fabids</taxon>
        <taxon>Rosales</taxon>
        <taxon>Cannabaceae</taxon>
        <taxon>Cannabis</taxon>
    </lineage>
</organism>
<dbReference type="Gramene" id="evm.model.01.1041">
    <property type="protein sequence ID" value="cds.evm.model.01.1041"/>
    <property type="gene ID" value="evm.TU.01.1041"/>
</dbReference>
<evidence type="ECO:0000313" key="3">
    <source>
        <dbReference type="Proteomes" id="UP000596661"/>
    </source>
</evidence>
<proteinExistence type="predicted"/>
<evidence type="ECO:0000313" key="2">
    <source>
        <dbReference type="EnsemblPlants" id="cds.evm.model.01.1041"/>
    </source>
</evidence>
<dbReference type="EMBL" id="UZAU01000018">
    <property type="status" value="NOT_ANNOTATED_CDS"/>
    <property type="molecule type" value="Genomic_DNA"/>
</dbReference>
<feature type="compositionally biased region" description="Polar residues" evidence="1">
    <location>
        <begin position="94"/>
        <end position="105"/>
    </location>
</feature>
<reference evidence="2" key="2">
    <citation type="submission" date="2021-03" db="UniProtKB">
        <authorList>
            <consortium name="EnsemblPlants"/>
        </authorList>
    </citation>
    <scope>IDENTIFICATION</scope>
</reference>
<sequence>MATNQTNKNTGSFNFGTMNVPLLGDGTNLTNTINGGVGRTNVTPLNLFPEITGHVGETSTPTATVGYFSPITLVVAFKRIFQLTTAQERVNVQEGLNLNQPTHNSMRSREPVAPDSGRDREERPQEEDPERLSSINHLKCGATTTLQRVEEVFEPRIKKIECGHNDRCYLKRRMKIPVEKPCFLEKTKGVSKRCSDGPKTS</sequence>
<keyword evidence="3" id="KW-1185">Reference proteome</keyword>
<dbReference type="AlphaFoldDB" id="A0A803NFD7"/>
<evidence type="ECO:0000256" key="1">
    <source>
        <dbReference type="SAM" id="MobiDB-lite"/>
    </source>
</evidence>
<reference evidence="2" key="1">
    <citation type="submission" date="2018-11" db="EMBL/GenBank/DDBJ databases">
        <authorList>
            <person name="Grassa J C."/>
        </authorList>
    </citation>
    <scope>NUCLEOTIDE SEQUENCE [LARGE SCALE GENOMIC DNA]</scope>
</reference>
<dbReference type="Proteomes" id="UP000596661">
    <property type="component" value="Chromosome 1"/>
</dbReference>
<protein>
    <submittedName>
        <fullName evidence="2">Uncharacterized protein</fullName>
    </submittedName>
</protein>
<dbReference type="EnsemblPlants" id="evm.model.01.1041">
    <property type="protein sequence ID" value="cds.evm.model.01.1041"/>
    <property type="gene ID" value="evm.TU.01.1041"/>
</dbReference>
<accession>A0A803NFD7</accession>